<comment type="caution">
    <text evidence="2">The sequence shown here is derived from an EMBL/GenBank/DDBJ whole genome shotgun (WGS) entry which is preliminary data.</text>
</comment>
<organism evidence="2 3">
    <name type="scientific">Paragemmobacter straminiformis</name>
    <dbReference type="NCBI Taxonomy" id="2045119"/>
    <lineage>
        <taxon>Bacteria</taxon>
        <taxon>Pseudomonadati</taxon>
        <taxon>Pseudomonadota</taxon>
        <taxon>Alphaproteobacteria</taxon>
        <taxon>Rhodobacterales</taxon>
        <taxon>Paracoccaceae</taxon>
        <taxon>Paragemmobacter</taxon>
    </lineage>
</organism>
<keyword evidence="3" id="KW-1185">Reference proteome</keyword>
<dbReference type="Proteomes" id="UP000555411">
    <property type="component" value="Unassembled WGS sequence"/>
</dbReference>
<evidence type="ECO:0000313" key="3">
    <source>
        <dbReference type="Proteomes" id="UP000555411"/>
    </source>
</evidence>
<feature type="signal peptide" evidence="1">
    <location>
        <begin position="1"/>
        <end position="25"/>
    </location>
</feature>
<name>A0A842ID07_9RHOB</name>
<sequence>MFVSRLSARLLAAAFFGLPAGPQQATAQNPVVSGLLETILRAARQAKPLRQKRAV</sequence>
<evidence type="ECO:0000313" key="2">
    <source>
        <dbReference type="EMBL" id="MBC2837406.1"/>
    </source>
</evidence>
<gene>
    <name evidence="2" type="ORF">H7F16_17950</name>
</gene>
<protein>
    <submittedName>
        <fullName evidence="2">Uncharacterized protein</fullName>
    </submittedName>
</protein>
<feature type="chain" id="PRO_5032582988" evidence="1">
    <location>
        <begin position="26"/>
        <end position="55"/>
    </location>
</feature>
<evidence type="ECO:0000256" key="1">
    <source>
        <dbReference type="SAM" id="SignalP"/>
    </source>
</evidence>
<accession>A0A842ID07</accession>
<keyword evidence="1" id="KW-0732">Signal</keyword>
<reference evidence="2 3" key="1">
    <citation type="journal article" date="2017" name="Int. J. Syst. Evol. Microbiol.">
        <title>Gemmobacter straminiformis sp. nov., isolated from an artificial fountain.</title>
        <authorList>
            <person name="Kang J.Y."/>
            <person name="Kim M.J."/>
            <person name="Chun J."/>
            <person name="Son K.P."/>
            <person name="Jahng K.Y."/>
        </authorList>
    </citation>
    <scope>NUCLEOTIDE SEQUENCE [LARGE SCALE GENOMIC DNA]</scope>
    <source>
        <strain evidence="2 3">CAM-8</strain>
    </source>
</reference>
<dbReference type="RefSeq" id="WP_185799021.1">
    <property type="nucleotide sequence ID" value="NZ_JACLQD010000006.1"/>
</dbReference>
<proteinExistence type="predicted"/>
<dbReference type="AlphaFoldDB" id="A0A842ID07"/>
<dbReference type="EMBL" id="JACLQD010000006">
    <property type="protein sequence ID" value="MBC2837406.1"/>
    <property type="molecule type" value="Genomic_DNA"/>
</dbReference>